<reference evidence="3" key="2">
    <citation type="submission" date="2013-12" db="EMBL/GenBank/DDBJ databases">
        <title>Evolution of pathogenesis and genome organization in the Tremellales.</title>
        <authorList>
            <person name="Cuomo C."/>
            <person name="Litvintseva A."/>
            <person name="Heitman J."/>
            <person name="Chen Y."/>
            <person name="Sun S."/>
            <person name="Springer D."/>
            <person name="Dromer F."/>
            <person name="Young S."/>
            <person name="Zeng Q."/>
            <person name="Chapman S."/>
            <person name="Gujja S."/>
            <person name="Saif S."/>
            <person name="Birren B."/>
        </authorList>
    </citation>
    <scope>NUCLEOTIDE SEQUENCE [LARGE SCALE GENOMIC DNA]</scope>
    <source>
        <strain evidence="3">BCC8398</strain>
    </source>
</reference>
<feature type="region of interest" description="Disordered" evidence="1">
    <location>
        <begin position="1"/>
        <end position="24"/>
    </location>
</feature>
<dbReference type="PANTHER" id="PTHR28632">
    <property type="entry name" value="TRANSLATION MACHINERY-ASSOCIATED PROTEIN 7"/>
    <property type="match status" value="1"/>
</dbReference>
<reference evidence="2 3" key="1">
    <citation type="submission" date="2013-07" db="EMBL/GenBank/DDBJ databases">
        <title>The Genome Sequence of Cryptococcus heveanensis BCC8398.</title>
        <authorList>
            <consortium name="The Broad Institute Genome Sequencing Platform"/>
            <person name="Cuomo C."/>
            <person name="Litvintseva A."/>
            <person name="Chen Y."/>
            <person name="Heitman J."/>
            <person name="Sun S."/>
            <person name="Springer D."/>
            <person name="Dromer F."/>
            <person name="Young S.K."/>
            <person name="Zeng Q."/>
            <person name="Gargeya S."/>
            <person name="Fitzgerald M."/>
            <person name="Abouelleil A."/>
            <person name="Alvarado L."/>
            <person name="Berlin A.M."/>
            <person name="Chapman S.B."/>
            <person name="Dewar J."/>
            <person name="Goldberg J."/>
            <person name="Griggs A."/>
            <person name="Gujja S."/>
            <person name="Hansen M."/>
            <person name="Howarth C."/>
            <person name="Imamovic A."/>
            <person name="Larimer J."/>
            <person name="McCowan C."/>
            <person name="Murphy C."/>
            <person name="Pearson M."/>
            <person name="Priest M."/>
            <person name="Roberts A."/>
            <person name="Saif S."/>
            <person name="Shea T."/>
            <person name="Sykes S."/>
            <person name="Wortman J."/>
            <person name="Nusbaum C."/>
            <person name="Birren B."/>
        </authorList>
    </citation>
    <scope>NUCLEOTIDE SEQUENCE [LARGE SCALE GENOMIC DNA]</scope>
    <source>
        <strain evidence="2 3">BCC8398</strain>
    </source>
</reference>
<dbReference type="EMBL" id="KI669496">
    <property type="protein sequence ID" value="OCF36340.1"/>
    <property type="molecule type" value="Genomic_DNA"/>
</dbReference>
<feature type="compositionally biased region" description="Gly residues" evidence="1">
    <location>
        <begin position="45"/>
        <end position="55"/>
    </location>
</feature>
<accession>A0A1B9GZ92</accession>
<dbReference type="InterPro" id="IPR015157">
    <property type="entry name" value="TMA7"/>
</dbReference>
<dbReference type="AlphaFoldDB" id="A0A1B9GZ92"/>
<evidence type="ECO:0008006" key="4">
    <source>
        <dbReference type="Google" id="ProtNLM"/>
    </source>
</evidence>
<name>A0A1B9GZ92_9TREE</name>
<evidence type="ECO:0000256" key="1">
    <source>
        <dbReference type="SAM" id="MobiDB-lite"/>
    </source>
</evidence>
<gene>
    <name evidence="2" type="ORF">I316_02215</name>
</gene>
<dbReference type="STRING" id="1296120.A0A1B9GZ92"/>
<evidence type="ECO:0000313" key="3">
    <source>
        <dbReference type="Proteomes" id="UP000092666"/>
    </source>
</evidence>
<dbReference type="Pfam" id="PF09072">
    <property type="entry name" value="TMA7"/>
    <property type="match status" value="1"/>
</dbReference>
<feature type="region of interest" description="Disordered" evidence="1">
    <location>
        <begin position="37"/>
        <end position="62"/>
    </location>
</feature>
<organism evidence="2 3">
    <name type="scientific">Kwoniella heveanensis BCC8398</name>
    <dbReference type="NCBI Taxonomy" id="1296120"/>
    <lineage>
        <taxon>Eukaryota</taxon>
        <taxon>Fungi</taxon>
        <taxon>Dikarya</taxon>
        <taxon>Basidiomycota</taxon>
        <taxon>Agaricomycotina</taxon>
        <taxon>Tremellomycetes</taxon>
        <taxon>Tremellales</taxon>
        <taxon>Cryptococcaceae</taxon>
        <taxon>Kwoniella</taxon>
    </lineage>
</organism>
<protein>
    <recommendedName>
        <fullName evidence="4">Translation machinery-associated protein 7</fullName>
    </recommendedName>
</protein>
<sequence>MSGRQAKPLKAPKKATKELDEDDLAFKEKQKREAAELKAAAAKAGGKGPMGGGGIKKSAGKK</sequence>
<dbReference type="Proteomes" id="UP000092666">
    <property type="component" value="Unassembled WGS sequence"/>
</dbReference>
<evidence type="ECO:0000313" key="2">
    <source>
        <dbReference type="EMBL" id="OCF36340.1"/>
    </source>
</evidence>
<keyword evidence="3" id="KW-1185">Reference proteome</keyword>
<proteinExistence type="predicted"/>